<dbReference type="AlphaFoldDB" id="A0A2N9JF95"/>
<accession>A0A2N9JF95</accession>
<evidence type="ECO:0000256" key="6">
    <source>
        <dbReference type="ARBA" id="ARBA00023136"/>
    </source>
</evidence>
<sequence>MRILAFVARRLAIFAVSLLGASVLVFAVCAALPGEVAAIILGQGATQAQIDALSAQLGLDRPAVVRYAEWVGGMLRGDFGTSYFTGQSVVQLMSPRIAVTLWLVLFALLLSVLIAVPVGMLAAMKRRSWPGFVASAAAQLGMAIPAFWAAIALVLVFAVGLRWLPANGYVPFTTSVSSWAAHLVLPVVSLAIVQAAVLVRYVRSAFIEVLSEDYYRTARAVGWRPFPALLRHGLRNAALSLVTVIGLQLASVLVGAIVIESVFALPGLGSALLDAVSQRDLMIVQSVVMFLAATVLLINFVVDLSYAWIDPRLRTEVEP</sequence>
<dbReference type="InterPro" id="IPR045621">
    <property type="entry name" value="BPD_transp_1_N"/>
</dbReference>
<dbReference type="PROSITE" id="PS50928">
    <property type="entry name" value="ABC_TM1"/>
    <property type="match status" value="1"/>
</dbReference>
<protein>
    <submittedName>
        <fullName evidence="9">Dipeptide transport system permease protein DppB (TC 3.A.1.5.2)</fullName>
    </submittedName>
</protein>
<evidence type="ECO:0000256" key="4">
    <source>
        <dbReference type="ARBA" id="ARBA00022692"/>
    </source>
</evidence>
<keyword evidence="5 7" id="KW-1133">Transmembrane helix</keyword>
<dbReference type="RefSeq" id="WP_105185264.1">
    <property type="nucleotide sequence ID" value="NZ_BAAAGO010000018.1"/>
</dbReference>
<comment type="subcellular location">
    <subcellularLocation>
        <location evidence="1 7">Cell membrane</location>
        <topology evidence="1 7">Multi-pass membrane protein</topology>
    </subcellularLocation>
</comment>
<evidence type="ECO:0000256" key="7">
    <source>
        <dbReference type="RuleBase" id="RU363032"/>
    </source>
</evidence>
<dbReference type="Gene3D" id="1.10.3720.10">
    <property type="entry name" value="MetI-like"/>
    <property type="match status" value="1"/>
</dbReference>
<dbReference type="EMBL" id="LT985188">
    <property type="protein sequence ID" value="SPD86219.1"/>
    <property type="molecule type" value="Genomic_DNA"/>
</dbReference>
<feature type="transmembrane region" description="Helical" evidence="7">
    <location>
        <begin position="238"/>
        <end position="263"/>
    </location>
</feature>
<evidence type="ECO:0000256" key="5">
    <source>
        <dbReference type="ARBA" id="ARBA00022989"/>
    </source>
</evidence>
<dbReference type="SUPFAM" id="SSF161098">
    <property type="entry name" value="MetI-like"/>
    <property type="match status" value="1"/>
</dbReference>
<proteinExistence type="inferred from homology"/>
<feature type="transmembrane region" description="Helical" evidence="7">
    <location>
        <begin position="101"/>
        <end position="124"/>
    </location>
</feature>
<feature type="transmembrane region" description="Helical" evidence="7">
    <location>
        <begin position="179"/>
        <end position="202"/>
    </location>
</feature>
<evidence type="ECO:0000256" key="1">
    <source>
        <dbReference type="ARBA" id="ARBA00004651"/>
    </source>
</evidence>
<evidence type="ECO:0000313" key="10">
    <source>
        <dbReference type="Proteomes" id="UP000238164"/>
    </source>
</evidence>
<dbReference type="GO" id="GO:0071916">
    <property type="term" value="F:dipeptide transmembrane transporter activity"/>
    <property type="evidence" value="ECO:0007669"/>
    <property type="project" value="TreeGrafter"/>
</dbReference>
<feature type="domain" description="ABC transmembrane type-1" evidence="8">
    <location>
        <begin position="97"/>
        <end position="302"/>
    </location>
</feature>
<dbReference type="InterPro" id="IPR035906">
    <property type="entry name" value="MetI-like_sf"/>
</dbReference>
<dbReference type="Pfam" id="PF00528">
    <property type="entry name" value="BPD_transp_1"/>
    <property type="match status" value="1"/>
</dbReference>
<evidence type="ECO:0000256" key="3">
    <source>
        <dbReference type="ARBA" id="ARBA00022475"/>
    </source>
</evidence>
<keyword evidence="4 7" id="KW-0812">Transmembrane</keyword>
<dbReference type="InterPro" id="IPR000515">
    <property type="entry name" value="MetI-like"/>
</dbReference>
<keyword evidence="2 7" id="KW-0813">Transport</keyword>
<name>A0A2N9JF95_9ACTN</name>
<feature type="transmembrane region" description="Helical" evidence="7">
    <location>
        <begin position="283"/>
        <end position="309"/>
    </location>
</feature>
<dbReference type="Proteomes" id="UP000238164">
    <property type="component" value="Chromosome 1"/>
</dbReference>
<keyword evidence="3" id="KW-1003">Cell membrane</keyword>
<dbReference type="PANTHER" id="PTHR43163:SF6">
    <property type="entry name" value="DIPEPTIDE TRANSPORT SYSTEM PERMEASE PROTEIN DPPB-RELATED"/>
    <property type="match status" value="1"/>
</dbReference>
<keyword evidence="6 7" id="KW-0472">Membrane</keyword>
<organism evidence="9 10">
    <name type="scientific">Micropruina glycogenica</name>
    <dbReference type="NCBI Taxonomy" id="75385"/>
    <lineage>
        <taxon>Bacteria</taxon>
        <taxon>Bacillati</taxon>
        <taxon>Actinomycetota</taxon>
        <taxon>Actinomycetes</taxon>
        <taxon>Propionibacteriales</taxon>
        <taxon>Nocardioidaceae</taxon>
        <taxon>Micropruina</taxon>
    </lineage>
</organism>
<dbReference type="OrthoDB" id="147688at2"/>
<dbReference type="Pfam" id="PF19300">
    <property type="entry name" value="BPD_transp_1_N"/>
    <property type="match status" value="1"/>
</dbReference>
<keyword evidence="10" id="KW-1185">Reference proteome</keyword>
<dbReference type="GO" id="GO:0005886">
    <property type="term" value="C:plasma membrane"/>
    <property type="evidence" value="ECO:0007669"/>
    <property type="project" value="UniProtKB-SubCell"/>
</dbReference>
<dbReference type="KEGG" id="mgg:MPLG2_1183"/>
<dbReference type="CDD" id="cd06261">
    <property type="entry name" value="TM_PBP2"/>
    <property type="match status" value="1"/>
</dbReference>
<comment type="similarity">
    <text evidence="7">Belongs to the binding-protein-dependent transport system permease family.</text>
</comment>
<reference evidence="9 10" key="1">
    <citation type="submission" date="2018-02" db="EMBL/GenBank/DDBJ databases">
        <authorList>
            <person name="Cohen D.B."/>
            <person name="Kent A.D."/>
        </authorList>
    </citation>
    <scope>NUCLEOTIDE SEQUENCE [LARGE SCALE GENOMIC DNA]</scope>
    <source>
        <strain evidence="9">1</strain>
    </source>
</reference>
<gene>
    <name evidence="9" type="ORF">MPLG2_1183</name>
</gene>
<evidence type="ECO:0000259" key="8">
    <source>
        <dbReference type="PROSITE" id="PS50928"/>
    </source>
</evidence>
<feature type="transmembrane region" description="Helical" evidence="7">
    <location>
        <begin position="136"/>
        <end position="159"/>
    </location>
</feature>
<evidence type="ECO:0000256" key="2">
    <source>
        <dbReference type="ARBA" id="ARBA00022448"/>
    </source>
</evidence>
<evidence type="ECO:0000313" key="9">
    <source>
        <dbReference type="EMBL" id="SPD86219.1"/>
    </source>
</evidence>
<dbReference type="PANTHER" id="PTHR43163">
    <property type="entry name" value="DIPEPTIDE TRANSPORT SYSTEM PERMEASE PROTEIN DPPB-RELATED"/>
    <property type="match status" value="1"/>
</dbReference>